<organism evidence="2 3">
    <name type="scientific">Riccia fluitans</name>
    <dbReference type="NCBI Taxonomy" id="41844"/>
    <lineage>
        <taxon>Eukaryota</taxon>
        <taxon>Viridiplantae</taxon>
        <taxon>Streptophyta</taxon>
        <taxon>Embryophyta</taxon>
        <taxon>Marchantiophyta</taxon>
        <taxon>Marchantiopsida</taxon>
        <taxon>Marchantiidae</taxon>
        <taxon>Marchantiales</taxon>
        <taxon>Ricciaceae</taxon>
        <taxon>Riccia</taxon>
    </lineage>
</organism>
<evidence type="ECO:0000313" key="2">
    <source>
        <dbReference type="EMBL" id="KAL2608196.1"/>
    </source>
</evidence>
<name>A0ABD1XGY3_9MARC</name>
<reference evidence="2 3" key="1">
    <citation type="submission" date="2024-09" db="EMBL/GenBank/DDBJ databases">
        <title>Chromosome-scale assembly of Riccia fluitans.</title>
        <authorList>
            <person name="Paukszto L."/>
            <person name="Sawicki J."/>
            <person name="Karawczyk K."/>
            <person name="Piernik-Szablinska J."/>
            <person name="Szczecinska M."/>
            <person name="Mazdziarz M."/>
        </authorList>
    </citation>
    <scope>NUCLEOTIDE SEQUENCE [LARGE SCALE GENOMIC DNA]</scope>
    <source>
        <strain evidence="2">Rf_01</strain>
        <tissue evidence="2">Aerial parts of the thallus</tissue>
    </source>
</reference>
<evidence type="ECO:0000256" key="1">
    <source>
        <dbReference type="SAM" id="MobiDB-lite"/>
    </source>
</evidence>
<evidence type="ECO:0000313" key="3">
    <source>
        <dbReference type="Proteomes" id="UP001605036"/>
    </source>
</evidence>
<comment type="caution">
    <text evidence="2">The sequence shown here is derived from an EMBL/GenBank/DDBJ whole genome shotgun (WGS) entry which is preliminary data.</text>
</comment>
<dbReference type="Proteomes" id="UP001605036">
    <property type="component" value="Unassembled WGS sequence"/>
</dbReference>
<accession>A0ABD1XGY3</accession>
<dbReference type="EMBL" id="JBHFFA010000008">
    <property type="protein sequence ID" value="KAL2608196.1"/>
    <property type="molecule type" value="Genomic_DNA"/>
</dbReference>
<proteinExistence type="predicted"/>
<keyword evidence="3" id="KW-1185">Reference proteome</keyword>
<sequence length="155" mass="17620">MENQYLKFSVFVRSKVFKQKERNLQAEIGILTTGQKLAEMTMRAEAARRQHEMDGSVKGVTRAAVEALTVFVDQHSAIIFHQLQRLAEASCSGGLQVGTLWTAPEIQRAASDDGHKRCNLGWKNFWYSYSSRKTRGEHKHRKTQIHGNEERSATS</sequence>
<protein>
    <submittedName>
        <fullName evidence="2">Uncharacterized protein</fullName>
    </submittedName>
</protein>
<dbReference type="AlphaFoldDB" id="A0ABD1XGY3"/>
<gene>
    <name evidence="2" type="ORF">R1flu_026769</name>
</gene>
<feature type="region of interest" description="Disordered" evidence="1">
    <location>
        <begin position="136"/>
        <end position="155"/>
    </location>
</feature>